<dbReference type="RefSeq" id="WP_077669643.1">
    <property type="nucleotide sequence ID" value="NZ_MUFR01000023.1"/>
</dbReference>
<gene>
    <name evidence="2" type="ORF">BZJ21_09345</name>
</gene>
<proteinExistence type="predicted"/>
<protein>
    <recommendedName>
        <fullName evidence="1">Aminoglycoside phosphotransferase domain-containing protein</fullName>
    </recommendedName>
</protein>
<keyword evidence="3" id="KW-1185">Reference proteome</keyword>
<dbReference type="InterPro" id="IPR002575">
    <property type="entry name" value="Aminoglycoside_PTrfase"/>
</dbReference>
<sequence length="285" mass="31366">MSAVEWSPALAQTLSTALTRYYGVPTEVTGVEPLAAGLTNRCLRLTDSQGGRSVWRPHGRAANAFAIDRAREAQAQSLAAEHGLARQPIVHNGEGLLVPWVDGEPLCNLKTDQASILIPLLSRIHQLPADLETASVEAQCAHYEKQLPDGVVARLHRLKHKVLAHSPLPTYEPSAVCHMDLGAYNVVIEPDGNPCVLDWEYARAGDPYLDIALFCRANGWLPHTVVPRYCALRQLKSVNVILARVNAWLPFTDYLALCWYEVGANLYGLPAYNQAADVLYQQLSE</sequence>
<accession>A0ABX3KQB6</accession>
<feature type="domain" description="Aminoglycoside phosphotransferase" evidence="1">
    <location>
        <begin position="31"/>
        <end position="230"/>
    </location>
</feature>
<evidence type="ECO:0000313" key="2">
    <source>
        <dbReference type="EMBL" id="OOF33734.1"/>
    </source>
</evidence>
<reference evidence="3" key="1">
    <citation type="submission" date="2017-01" db="EMBL/GenBank/DDBJ databases">
        <title>Draft genome of the species Salinivibrio costicola subsp. alcaliphilus.</title>
        <authorList>
            <person name="Lopez-Hermoso C."/>
            <person name="De La Haba R."/>
            <person name="Sanchez-Porro C."/>
            <person name="Ventosa A."/>
        </authorList>
    </citation>
    <scope>NUCLEOTIDE SEQUENCE [LARGE SCALE GENOMIC DNA]</scope>
    <source>
        <strain evidence="3">CBH448</strain>
    </source>
</reference>
<dbReference type="Pfam" id="PF01636">
    <property type="entry name" value="APH"/>
    <property type="match status" value="1"/>
</dbReference>
<dbReference type="InterPro" id="IPR011009">
    <property type="entry name" value="Kinase-like_dom_sf"/>
</dbReference>
<evidence type="ECO:0000259" key="1">
    <source>
        <dbReference type="Pfam" id="PF01636"/>
    </source>
</evidence>
<dbReference type="Proteomes" id="UP000189431">
    <property type="component" value="Unassembled WGS sequence"/>
</dbReference>
<organism evidence="2 3">
    <name type="scientific">Salinivibrio costicola subsp. alcaliphilus</name>
    <dbReference type="NCBI Taxonomy" id="272773"/>
    <lineage>
        <taxon>Bacteria</taxon>
        <taxon>Pseudomonadati</taxon>
        <taxon>Pseudomonadota</taxon>
        <taxon>Gammaproteobacteria</taxon>
        <taxon>Vibrionales</taxon>
        <taxon>Vibrionaceae</taxon>
        <taxon>Salinivibrio</taxon>
    </lineage>
</organism>
<dbReference type="EMBL" id="MUFR01000023">
    <property type="protein sequence ID" value="OOF33734.1"/>
    <property type="molecule type" value="Genomic_DNA"/>
</dbReference>
<evidence type="ECO:0000313" key="3">
    <source>
        <dbReference type="Proteomes" id="UP000189431"/>
    </source>
</evidence>
<name>A0ABX3KQB6_SALCS</name>
<dbReference type="Gene3D" id="3.90.1200.10">
    <property type="match status" value="1"/>
</dbReference>
<dbReference type="SUPFAM" id="SSF56112">
    <property type="entry name" value="Protein kinase-like (PK-like)"/>
    <property type="match status" value="1"/>
</dbReference>
<comment type="caution">
    <text evidence="2">The sequence shown here is derived from an EMBL/GenBank/DDBJ whole genome shotgun (WGS) entry which is preliminary data.</text>
</comment>
<dbReference type="Gene3D" id="3.30.200.20">
    <property type="entry name" value="Phosphorylase Kinase, domain 1"/>
    <property type="match status" value="1"/>
</dbReference>